<comment type="caution">
    <text evidence="2">The sequence shown here is derived from an EMBL/GenBank/DDBJ whole genome shotgun (WGS) entry which is preliminary data.</text>
</comment>
<evidence type="ECO:0000313" key="2">
    <source>
        <dbReference type="EMBL" id="HIX75834.1"/>
    </source>
</evidence>
<reference evidence="2" key="1">
    <citation type="journal article" date="2021" name="PeerJ">
        <title>Extensive microbial diversity within the chicken gut microbiome revealed by metagenomics and culture.</title>
        <authorList>
            <person name="Gilroy R."/>
            <person name="Ravi A."/>
            <person name="Getino M."/>
            <person name="Pursley I."/>
            <person name="Horton D.L."/>
            <person name="Alikhan N.F."/>
            <person name="Baker D."/>
            <person name="Gharbi K."/>
            <person name="Hall N."/>
            <person name="Watson M."/>
            <person name="Adriaenssens E.M."/>
            <person name="Foster-Nyarko E."/>
            <person name="Jarju S."/>
            <person name="Secka A."/>
            <person name="Antonio M."/>
            <person name="Oren A."/>
            <person name="Chaudhuri R.R."/>
            <person name="La Ragione R."/>
            <person name="Hildebrand F."/>
            <person name="Pallen M.J."/>
        </authorList>
    </citation>
    <scope>NUCLEOTIDE SEQUENCE</scope>
    <source>
        <strain evidence="2">ChiGjej6B6-14162</strain>
    </source>
</reference>
<gene>
    <name evidence="2" type="ORF">H9977_12500</name>
</gene>
<accession>A0A9D1XAB6</accession>
<protein>
    <recommendedName>
        <fullName evidence="4">Lipoprotein</fullName>
    </recommendedName>
</protein>
<organism evidence="2 3">
    <name type="scientific">Candidatus Parabacteroides intestinipullorum</name>
    <dbReference type="NCBI Taxonomy" id="2838723"/>
    <lineage>
        <taxon>Bacteria</taxon>
        <taxon>Pseudomonadati</taxon>
        <taxon>Bacteroidota</taxon>
        <taxon>Bacteroidia</taxon>
        <taxon>Bacteroidales</taxon>
        <taxon>Tannerellaceae</taxon>
        <taxon>Parabacteroides</taxon>
    </lineage>
</organism>
<evidence type="ECO:0008006" key="4">
    <source>
        <dbReference type="Google" id="ProtNLM"/>
    </source>
</evidence>
<sequence>MNKRVALWSFFVVMMLCCCFSCQTKLDDFVFTYSLESPGNYKIQVSFDDQKNYKVERYNYFMDNFARKRDPKILEGTLTDGEFEQVRTVLGEARIFDMKDSYGFEKEVSSKDMGEVLTQVYLKSEGKEKYISIRDMMNEKFPQGYIKLVKFINQFCVDHPVDE</sequence>
<dbReference type="EMBL" id="DXEL01000085">
    <property type="protein sequence ID" value="HIX75834.1"/>
    <property type="molecule type" value="Genomic_DNA"/>
</dbReference>
<dbReference type="Proteomes" id="UP000886740">
    <property type="component" value="Unassembled WGS sequence"/>
</dbReference>
<name>A0A9D1XAB6_9BACT</name>
<keyword evidence="1" id="KW-0732">Signal</keyword>
<evidence type="ECO:0000313" key="3">
    <source>
        <dbReference type="Proteomes" id="UP000886740"/>
    </source>
</evidence>
<dbReference type="AlphaFoldDB" id="A0A9D1XAB6"/>
<proteinExistence type="predicted"/>
<evidence type="ECO:0000256" key="1">
    <source>
        <dbReference type="SAM" id="SignalP"/>
    </source>
</evidence>
<feature type="chain" id="PRO_5038994823" description="Lipoprotein" evidence="1">
    <location>
        <begin position="25"/>
        <end position="163"/>
    </location>
</feature>
<reference evidence="2" key="2">
    <citation type="submission" date="2021-04" db="EMBL/GenBank/DDBJ databases">
        <authorList>
            <person name="Gilroy R."/>
        </authorList>
    </citation>
    <scope>NUCLEOTIDE SEQUENCE</scope>
    <source>
        <strain evidence="2">ChiGjej6B6-14162</strain>
    </source>
</reference>
<feature type="signal peptide" evidence="1">
    <location>
        <begin position="1"/>
        <end position="24"/>
    </location>
</feature>